<accession>A0A7D8Z0F0</accession>
<gene>
    <name evidence="2" type="ORF">VHUM_01926</name>
</gene>
<evidence type="ECO:0008006" key="4">
    <source>
        <dbReference type="Google" id="ProtNLM"/>
    </source>
</evidence>
<feature type="chain" id="PRO_5028940160" description="Transcription factor domain-containing protein" evidence="1">
    <location>
        <begin position="25"/>
        <end position="103"/>
    </location>
</feature>
<dbReference type="Proteomes" id="UP000473826">
    <property type="component" value="Unassembled WGS sequence"/>
</dbReference>
<evidence type="ECO:0000256" key="1">
    <source>
        <dbReference type="SAM" id="SignalP"/>
    </source>
</evidence>
<feature type="signal peptide" evidence="1">
    <location>
        <begin position="1"/>
        <end position="24"/>
    </location>
</feature>
<keyword evidence="1" id="KW-0732">Signal</keyword>
<protein>
    <recommendedName>
        <fullName evidence="4">Transcription factor domain-containing protein</fullName>
    </recommendedName>
</protein>
<reference evidence="2 3" key="1">
    <citation type="journal article" date="2019" name="PLoS Genet.">
        <title>Convergent evolution of linked mating-type loci in basidiomycete fungi.</title>
        <authorList>
            <person name="Sun S."/>
            <person name="Coelho M.A."/>
            <person name="Heitman J."/>
            <person name="Nowrousian M."/>
        </authorList>
    </citation>
    <scope>NUCLEOTIDE SEQUENCE [LARGE SCALE GENOMIC DNA]</scope>
    <source>
        <strain evidence="2 3">CBS 4282</strain>
    </source>
</reference>
<name>A0A7D8Z0F0_VANHU</name>
<evidence type="ECO:0000313" key="3">
    <source>
        <dbReference type="Proteomes" id="UP000473826"/>
    </source>
</evidence>
<sequence>MTRWGRPSVWSLWGLSCLVPYSIATAGPAETDFLLDRMVMHVRELGIHQRGTAALYPEEDMVGLLFSAFFYMDTWVRLHGRFADSQDVRRSYDASAKVDFLRA</sequence>
<keyword evidence="3" id="KW-1185">Reference proteome</keyword>
<organism evidence="2 3">
    <name type="scientific">Vanrija humicola</name>
    <name type="common">Yeast</name>
    <name type="synonym">Cryptococcus humicola</name>
    <dbReference type="NCBI Taxonomy" id="5417"/>
    <lineage>
        <taxon>Eukaryota</taxon>
        <taxon>Fungi</taxon>
        <taxon>Dikarya</taxon>
        <taxon>Basidiomycota</taxon>
        <taxon>Agaricomycotina</taxon>
        <taxon>Tremellomycetes</taxon>
        <taxon>Trichosporonales</taxon>
        <taxon>Trichosporonaceae</taxon>
        <taxon>Vanrija</taxon>
    </lineage>
</organism>
<dbReference type="AlphaFoldDB" id="A0A7D8Z0F0"/>
<dbReference type="EMBL" id="QKWK01000004">
    <property type="protein sequence ID" value="TXT11175.1"/>
    <property type="molecule type" value="Genomic_DNA"/>
</dbReference>
<dbReference type="PROSITE" id="PS51257">
    <property type="entry name" value="PROKAR_LIPOPROTEIN"/>
    <property type="match status" value="1"/>
</dbReference>
<proteinExistence type="predicted"/>
<evidence type="ECO:0000313" key="2">
    <source>
        <dbReference type="EMBL" id="TXT11175.1"/>
    </source>
</evidence>
<comment type="caution">
    <text evidence="2">The sequence shown here is derived from an EMBL/GenBank/DDBJ whole genome shotgun (WGS) entry which is preliminary data.</text>
</comment>